<feature type="domain" description="Fungal lipase-type" evidence="17">
    <location>
        <begin position="629"/>
        <end position="764"/>
    </location>
</feature>
<evidence type="ECO:0000256" key="4">
    <source>
        <dbReference type="ARBA" id="ARBA00022553"/>
    </source>
</evidence>
<evidence type="ECO:0000256" key="16">
    <source>
        <dbReference type="SAM" id="Phobius"/>
    </source>
</evidence>
<evidence type="ECO:0000256" key="7">
    <source>
        <dbReference type="ARBA" id="ARBA00022801"/>
    </source>
</evidence>
<dbReference type="InterPro" id="IPR052214">
    <property type="entry name" value="DAG_Lipase-Related"/>
</dbReference>
<evidence type="ECO:0000256" key="14">
    <source>
        <dbReference type="ARBA" id="ARBA00026104"/>
    </source>
</evidence>
<feature type="transmembrane region" description="Helical" evidence="16">
    <location>
        <begin position="364"/>
        <end position="386"/>
    </location>
</feature>
<feature type="region of interest" description="Disordered" evidence="15">
    <location>
        <begin position="1131"/>
        <end position="1150"/>
    </location>
</feature>
<feature type="region of interest" description="Disordered" evidence="15">
    <location>
        <begin position="1260"/>
        <end position="1336"/>
    </location>
</feature>
<feature type="compositionally biased region" description="Low complexity" evidence="15">
    <location>
        <begin position="1306"/>
        <end position="1321"/>
    </location>
</feature>
<dbReference type="OrthoDB" id="438440at2759"/>
<dbReference type="PANTHER" id="PTHR45792">
    <property type="entry name" value="DIACYLGLYCEROL LIPASE HOMOLOG-RELATED"/>
    <property type="match status" value="1"/>
</dbReference>
<organism evidence="18 19">
    <name type="scientific">Strongylocentrotus purpuratus</name>
    <name type="common">Purple sea urchin</name>
    <dbReference type="NCBI Taxonomy" id="7668"/>
    <lineage>
        <taxon>Eukaryota</taxon>
        <taxon>Metazoa</taxon>
        <taxon>Echinodermata</taxon>
        <taxon>Eleutherozoa</taxon>
        <taxon>Echinozoa</taxon>
        <taxon>Echinoidea</taxon>
        <taxon>Euechinoidea</taxon>
        <taxon>Echinacea</taxon>
        <taxon>Camarodonta</taxon>
        <taxon>Echinidea</taxon>
        <taxon>Strongylocentrotidae</taxon>
        <taxon>Strongylocentrotus</taxon>
    </lineage>
</organism>
<evidence type="ECO:0000313" key="19">
    <source>
        <dbReference type="Proteomes" id="UP000007110"/>
    </source>
</evidence>
<feature type="compositionally biased region" description="Low complexity" evidence="15">
    <location>
        <begin position="963"/>
        <end position="974"/>
    </location>
</feature>
<feature type="region of interest" description="Disordered" evidence="15">
    <location>
        <begin position="1186"/>
        <end position="1213"/>
    </location>
</feature>
<dbReference type="GO" id="GO:0046340">
    <property type="term" value="P:diacylglycerol catabolic process"/>
    <property type="evidence" value="ECO:0000318"/>
    <property type="project" value="GO_Central"/>
</dbReference>
<feature type="compositionally biased region" description="Low complexity" evidence="15">
    <location>
        <begin position="929"/>
        <end position="944"/>
    </location>
</feature>
<evidence type="ECO:0000256" key="3">
    <source>
        <dbReference type="ARBA" id="ARBA00022475"/>
    </source>
</evidence>
<dbReference type="Proteomes" id="UP000007110">
    <property type="component" value="Unassembled WGS sequence"/>
</dbReference>
<keyword evidence="11" id="KW-0443">Lipid metabolism</keyword>
<keyword evidence="9" id="KW-0442">Lipid degradation</keyword>
<evidence type="ECO:0000256" key="6">
    <source>
        <dbReference type="ARBA" id="ARBA00022723"/>
    </source>
</evidence>
<dbReference type="KEGG" id="spu:576637"/>
<dbReference type="Pfam" id="PF01764">
    <property type="entry name" value="Lipase_3"/>
    <property type="match status" value="1"/>
</dbReference>
<dbReference type="RefSeq" id="XP_030844108.1">
    <property type="nucleotide sequence ID" value="XM_030988248.1"/>
</dbReference>
<dbReference type="GO" id="GO:0032590">
    <property type="term" value="C:dendrite membrane"/>
    <property type="evidence" value="ECO:0000318"/>
    <property type="project" value="GO_Central"/>
</dbReference>
<keyword evidence="6" id="KW-0479">Metal-binding</keyword>
<feature type="region of interest" description="Disordered" evidence="15">
    <location>
        <begin position="1"/>
        <end position="62"/>
    </location>
</feature>
<evidence type="ECO:0000256" key="15">
    <source>
        <dbReference type="SAM" id="MobiDB-lite"/>
    </source>
</evidence>
<feature type="region of interest" description="Disordered" evidence="15">
    <location>
        <begin position="913"/>
        <end position="1022"/>
    </location>
</feature>
<dbReference type="GO" id="GO:0098921">
    <property type="term" value="P:retrograde trans-synaptic signaling by endocannabinoid"/>
    <property type="evidence" value="ECO:0000318"/>
    <property type="project" value="GO_Central"/>
</dbReference>
<feature type="transmembrane region" description="Helical" evidence="16">
    <location>
        <begin position="247"/>
        <end position="272"/>
    </location>
</feature>
<keyword evidence="3" id="KW-1003">Cell membrane</keyword>
<dbReference type="GO" id="GO:0004465">
    <property type="term" value="F:lipoprotein lipase activity"/>
    <property type="evidence" value="ECO:0000318"/>
    <property type="project" value="GO_Central"/>
</dbReference>
<dbReference type="InterPro" id="IPR029058">
    <property type="entry name" value="AB_hydrolase_fold"/>
</dbReference>
<evidence type="ECO:0000259" key="17">
    <source>
        <dbReference type="Pfam" id="PF01764"/>
    </source>
</evidence>
<feature type="compositionally biased region" description="Basic and acidic residues" evidence="15">
    <location>
        <begin position="1285"/>
        <end position="1295"/>
    </location>
</feature>
<dbReference type="GO" id="GO:0005737">
    <property type="term" value="C:cytoplasm"/>
    <property type="evidence" value="ECO:0000318"/>
    <property type="project" value="GO_Central"/>
</dbReference>
<dbReference type="CDD" id="cd00519">
    <property type="entry name" value="Lipase_3"/>
    <property type="match status" value="1"/>
</dbReference>
<evidence type="ECO:0000256" key="11">
    <source>
        <dbReference type="ARBA" id="ARBA00023098"/>
    </source>
</evidence>
<dbReference type="Gene3D" id="3.40.50.1820">
    <property type="entry name" value="alpha/beta hydrolase"/>
    <property type="match status" value="1"/>
</dbReference>
<protein>
    <recommendedName>
        <fullName evidence="14">sn-1-specific diacylglycerol lipase</fullName>
        <ecNumber evidence="14">3.1.1.116</ecNumber>
    </recommendedName>
</protein>
<feature type="compositionally biased region" description="Pro residues" evidence="15">
    <location>
        <begin position="44"/>
        <end position="56"/>
    </location>
</feature>
<evidence type="ECO:0000256" key="1">
    <source>
        <dbReference type="ARBA" id="ARBA00001913"/>
    </source>
</evidence>
<feature type="compositionally biased region" description="Pro residues" evidence="15">
    <location>
        <begin position="1"/>
        <end position="10"/>
    </location>
</feature>
<dbReference type="GO" id="GO:0045211">
    <property type="term" value="C:postsynaptic membrane"/>
    <property type="evidence" value="ECO:0000318"/>
    <property type="project" value="GO_Central"/>
</dbReference>
<dbReference type="GO" id="GO:0046872">
    <property type="term" value="F:metal ion binding"/>
    <property type="evidence" value="ECO:0007669"/>
    <property type="project" value="UniProtKB-KW"/>
</dbReference>
<evidence type="ECO:0000256" key="12">
    <source>
        <dbReference type="ARBA" id="ARBA00023136"/>
    </source>
</evidence>
<keyword evidence="4" id="KW-0597">Phosphoprotein</keyword>
<reference evidence="19" key="1">
    <citation type="submission" date="2015-02" db="EMBL/GenBank/DDBJ databases">
        <title>Genome sequencing for Strongylocentrotus purpuratus.</title>
        <authorList>
            <person name="Murali S."/>
            <person name="Liu Y."/>
            <person name="Vee V."/>
            <person name="English A."/>
            <person name="Wang M."/>
            <person name="Skinner E."/>
            <person name="Han Y."/>
            <person name="Muzny D.M."/>
            <person name="Worley K.C."/>
            <person name="Gibbs R.A."/>
        </authorList>
    </citation>
    <scope>NUCLEOTIDE SEQUENCE</scope>
</reference>
<evidence type="ECO:0000313" key="18">
    <source>
        <dbReference type="EnsemblMetazoa" id="XP_030844108"/>
    </source>
</evidence>
<keyword evidence="12 16" id="KW-0472">Membrane</keyword>
<comment type="catalytic activity">
    <reaction evidence="13">
        <text>a 1,2-diacyl-sn-glycerol + H2O = a 2-acylglycerol + a fatty acid + H(+)</text>
        <dbReference type="Rhea" id="RHEA:33275"/>
        <dbReference type="ChEBI" id="CHEBI:15377"/>
        <dbReference type="ChEBI" id="CHEBI:15378"/>
        <dbReference type="ChEBI" id="CHEBI:17389"/>
        <dbReference type="ChEBI" id="CHEBI:17815"/>
        <dbReference type="ChEBI" id="CHEBI:28868"/>
        <dbReference type="EC" id="3.1.1.116"/>
    </reaction>
    <physiologicalReaction direction="left-to-right" evidence="13">
        <dbReference type="Rhea" id="RHEA:33276"/>
    </physiologicalReaction>
</comment>
<evidence type="ECO:0000256" key="13">
    <source>
        <dbReference type="ARBA" id="ARBA00024531"/>
    </source>
</evidence>
<name>A0A7M7T044_STRPU</name>
<comment type="cofactor">
    <cofactor evidence="1">
        <name>Ca(2+)</name>
        <dbReference type="ChEBI" id="CHEBI:29108"/>
    </cofactor>
</comment>
<feature type="compositionally biased region" description="Polar residues" evidence="15">
    <location>
        <begin position="984"/>
        <end position="996"/>
    </location>
</feature>
<feature type="compositionally biased region" description="Polar residues" evidence="15">
    <location>
        <begin position="1200"/>
        <end position="1213"/>
    </location>
</feature>
<dbReference type="EnsemblMetazoa" id="XM_030988248">
    <property type="protein sequence ID" value="XP_030844108"/>
    <property type="gene ID" value="LOC576637"/>
</dbReference>
<feature type="transmembrane region" description="Helical" evidence="16">
    <location>
        <begin position="328"/>
        <end position="352"/>
    </location>
</feature>
<keyword evidence="8" id="KW-0106">Calcium</keyword>
<evidence type="ECO:0000256" key="2">
    <source>
        <dbReference type="ARBA" id="ARBA00004651"/>
    </source>
</evidence>
<dbReference type="PANTHER" id="PTHR45792:SF8">
    <property type="entry name" value="DIACYLGLYCEROL LIPASE-ALPHA"/>
    <property type="match status" value="1"/>
</dbReference>
<keyword evidence="7" id="KW-0378">Hydrolase</keyword>
<proteinExistence type="predicted"/>
<comment type="subcellular location">
    <subcellularLocation>
        <location evidence="2">Cell membrane</location>
        <topology evidence="2">Multi-pass membrane protein</topology>
    </subcellularLocation>
</comment>
<dbReference type="EC" id="3.1.1.116" evidence="14"/>
<evidence type="ECO:0000256" key="10">
    <source>
        <dbReference type="ARBA" id="ARBA00022989"/>
    </source>
</evidence>
<reference evidence="18" key="2">
    <citation type="submission" date="2021-01" db="UniProtKB">
        <authorList>
            <consortium name="EnsemblMetazoa"/>
        </authorList>
    </citation>
    <scope>IDENTIFICATION</scope>
</reference>
<dbReference type="InterPro" id="IPR002921">
    <property type="entry name" value="Fungal_lipase-type"/>
</dbReference>
<evidence type="ECO:0000256" key="5">
    <source>
        <dbReference type="ARBA" id="ARBA00022692"/>
    </source>
</evidence>
<feature type="transmembrane region" description="Helical" evidence="16">
    <location>
        <begin position="284"/>
        <end position="308"/>
    </location>
</feature>
<dbReference type="InParanoid" id="A0A7M7T044"/>
<dbReference type="GeneID" id="576637"/>
<keyword evidence="19" id="KW-1185">Reference proteome</keyword>
<sequence length="1336" mass="144373">MYPPQPPPPHQRMQFVPPTSDFPAPLPQRRLNPQLDQSRYQPLLQPPSRPMQPPLNEPTINHHHPRLSTFFNHDLYQNQGFAFFPSPYNQSQRRSYASVAAPPTFYNYASASCTYCGELNHLPSGGGGGGSGGVGGCGGAGDFGGGSGGAGGCGCGCGGAGGLPSGGGGGGSGGVGGCGGAGDFGGGSGGAGGCGCGCGGAGGLPSGGGGGGSGGVGGCGGAGDFGGGSGGAGGCGCGCGGAGGCRAWQVVVVVVVMVEEMLMAIILICIISQQYTSQDCAKHLFISIIGYLVLLGCSIITEGVIVFLSLRGTILYVRPRHHIKTVLYIKGTLIGVSLIWSILSIRWLVMSYSDCTIHQIKQTVLGLIIFHFIVLLALSILTWCVWDRAGQSFVKLKKTEKERNIKRTASRVERNLQRELRTQAKYEQNWDKRLRFWFCCTASGETQESAFSDIAILFSEFFRDLDVVPTDVLAGLMLLREEQKQRRRAIENSPQNSVFKFLSGVAVTPETKFLDLHKAEDMDLFEELHYYFKFAAASYGWKGYVMVYGAEGCCTMTRECRCCCFKRRRHYHLDETSDPDADNCCMCNFAALKKMSGLSNTDIVYATFHVSVWETPFFVALDHERSRVVVSIRGTLSVADIVTDLSADTSPISGQDEESPYQGHKGMVAAASYIKRRLIDDMLLHQAFTSDEERGTPNYQLLLVGHSLGAGIAAILGIMLRPDYPSLKVYAYSPPGGLLCKEASEHAAEFVTSLVVGKDVVARIGLSQMEFLRADLLNCIKMCRDPKWRVIMGELLCCCTVHSKNLAPVEDVDAPSPNPCRLDKAFHPTNHALVLSTHSPLFLPGRVLQIVRNNHKREGISRKDCAYYGIWRDLEDFSEVLISPVIIKDHLPGGVMTALNGCMEYGKRHGLPKRFSQVGRTPMSPPSPSQDFNQPPSSSSSRSSYLQMKPAREGGHTVHFQDSPSKSSGSSKKSSPTKRWGNKASESNNNLPSDLPSTPEERVPFLPYSSERSIPDDKLRTNSQNYQPITTLSNLASNCQSEGSALHERLAPLASSESFTTTESARSSISSTSYSSVLDRFQGFPNTKDEGYCYYVANESQSTLHNTTEDSGEDSDKPNAVMTTATIESRPCNHDNKMETSVKTSPSPVGPWSLFRGGNSHMFDEEGNVKGRTSTDDRYTLTYDGMDLDPATGSEGGTDSPLSSRPHSSVGASATQPYIPEAKLGHGYTQYHPVSPDGFDTDDDIDDEALFASLRPGLYENHSKQPRKSFTLPVGTSLPLYGDDLEVKEGSPEVRPRRKRRRSLDTVSSATLTSSGSSHSSPQRQGETKPLASGAL</sequence>
<dbReference type="GO" id="GO:0019369">
    <property type="term" value="P:arachidonate metabolic process"/>
    <property type="evidence" value="ECO:0000318"/>
    <property type="project" value="GO_Central"/>
</dbReference>
<accession>A0A7M7T044</accession>
<evidence type="ECO:0000256" key="8">
    <source>
        <dbReference type="ARBA" id="ARBA00022837"/>
    </source>
</evidence>
<evidence type="ECO:0000256" key="9">
    <source>
        <dbReference type="ARBA" id="ARBA00022963"/>
    </source>
</evidence>
<dbReference type="SUPFAM" id="SSF53474">
    <property type="entry name" value="alpha/beta-Hydrolases"/>
    <property type="match status" value="1"/>
</dbReference>
<keyword evidence="5 16" id="KW-0812">Transmembrane</keyword>
<keyword evidence="10 16" id="KW-1133">Transmembrane helix</keyword>
<feature type="compositionally biased region" description="Basic and acidic residues" evidence="15">
    <location>
        <begin position="1131"/>
        <end position="1140"/>
    </location>
</feature>